<name>A0A5N6U597_ASPAV</name>
<evidence type="ECO:0000313" key="1">
    <source>
        <dbReference type="EMBL" id="KAE8153766.1"/>
    </source>
</evidence>
<protein>
    <submittedName>
        <fullName evidence="1">Uncharacterized protein</fullName>
    </submittedName>
</protein>
<dbReference type="AlphaFoldDB" id="A0A5N6U597"/>
<organism evidence="1 2">
    <name type="scientific">Aspergillus avenaceus</name>
    <dbReference type="NCBI Taxonomy" id="36643"/>
    <lineage>
        <taxon>Eukaryota</taxon>
        <taxon>Fungi</taxon>
        <taxon>Dikarya</taxon>
        <taxon>Ascomycota</taxon>
        <taxon>Pezizomycotina</taxon>
        <taxon>Eurotiomycetes</taxon>
        <taxon>Eurotiomycetidae</taxon>
        <taxon>Eurotiales</taxon>
        <taxon>Aspergillaceae</taxon>
        <taxon>Aspergillus</taxon>
        <taxon>Aspergillus subgen. Circumdati</taxon>
    </lineage>
</organism>
<proteinExistence type="predicted"/>
<sequence length="162" mass="18061">MTQGNKLTIGSKDIKKRIKEIEDEFQTLIPNVEAKAQLSISAQDLRKQEKRFRAWNGKKRFVLSRRESKDTSNGTYQLLDYLNELLKGLQLTLEALGPAGDPGDGFESGHTSFEEDAAEEDIIEEITDEEDTIGEDTAEKVALEGIRGAIGELLKEHLDVGI</sequence>
<keyword evidence="2" id="KW-1185">Reference proteome</keyword>
<gene>
    <name evidence="1" type="ORF">BDV25DRAFT_136518</name>
</gene>
<evidence type="ECO:0000313" key="2">
    <source>
        <dbReference type="Proteomes" id="UP000325780"/>
    </source>
</evidence>
<dbReference type="EMBL" id="ML742035">
    <property type="protein sequence ID" value="KAE8153766.1"/>
    <property type="molecule type" value="Genomic_DNA"/>
</dbReference>
<accession>A0A5N6U597</accession>
<dbReference type="Proteomes" id="UP000325780">
    <property type="component" value="Unassembled WGS sequence"/>
</dbReference>
<reference evidence="1 2" key="1">
    <citation type="submission" date="2019-04" db="EMBL/GenBank/DDBJ databases">
        <title>Friends and foes A comparative genomics study of 23 Aspergillus species from section Flavi.</title>
        <authorList>
            <consortium name="DOE Joint Genome Institute"/>
            <person name="Kjaerbolling I."/>
            <person name="Vesth T."/>
            <person name="Frisvad J.C."/>
            <person name="Nybo J.L."/>
            <person name="Theobald S."/>
            <person name="Kildgaard S."/>
            <person name="Isbrandt T."/>
            <person name="Kuo A."/>
            <person name="Sato A."/>
            <person name="Lyhne E.K."/>
            <person name="Kogle M.E."/>
            <person name="Wiebenga A."/>
            <person name="Kun R.S."/>
            <person name="Lubbers R.J."/>
            <person name="Makela M.R."/>
            <person name="Barry K."/>
            <person name="Chovatia M."/>
            <person name="Clum A."/>
            <person name="Daum C."/>
            <person name="Haridas S."/>
            <person name="He G."/>
            <person name="LaButti K."/>
            <person name="Lipzen A."/>
            <person name="Mondo S."/>
            <person name="Riley R."/>
            <person name="Salamov A."/>
            <person name="Simmons B.A."/>
            <person name="Magnuson J.K."/>
            <person name="Henrissat B."/>
            <person name="Mortensen U.H."/>
            <person name="Larsen T.O."/>
            <person name="Devries R.P."/>
            <person name="Grigoriev I.V."/>
            <person name="Machida M."/>
            <person name="Baker S.E."/>
            <person name="Andersen M.R."/>
        </authorList>
    </citation>
    <scope>NUCLEOTIDE SEQUENCE [LARGE SCALE GENOMIC DNA]</scope>
    <source>
        <strain evidence="1 2">IBT 18842</strain>
    </source>
</reference>